<comment type="caution">
    <text evidence="1">The sequence shown here is derived from an EMBL/GenBank/DDBJ whole genome shotgun (WGS) entry which is preliminary data.</text>
</comment>
<protein>
    <submittedName>
        <fullName evidence="1">Uncharacterized protein</fullName>
    </submittedName>
</protein>
<sequence>MNRAVRWRDDTSAAIRPWSAGDRRVVQFPYEHEEAE</sequence>
<proteinExistence type="predicted"/>
<accession>A0ABS4VLJ0</accession>
<dbReference type="EMBL" id="JAGINU010000001">
    <property type="protein sequence ID" value="MBP2364791.1"/>
    <property type="molecule type" value="Genomic_DNA"/>
</dbReference>
<dbReference type="Proteomes" id="UP001519295">
    <property type="component" value="Unassembled WGS sequence"/>
</dbReference>
<evidence type="ECO:0000313" key="1">
    <source>
        <dbReference type="EMBL" id="MBP2364791.1"/>
    </source>
</evidence>
<organism evidence="1 2">
    <name type="scientific">Pseudonocardia parietis</name>
    <dbReference type="NCBI Taxonomy" id="570936"/>
    <lineage>
        <taxon>Bacteria</taxon>
        <taxon>Bacillati</taxon>
        <taxon>Actinomycetota</taxon>
        <taxon>Actinomycetes</taxon>
        <taxon>Pseudonocardiales</taxon>
        <taxon>Pseudonocardiaceae</taxon>
        <taxon>Pseudonocardia</taxon>
    </lineage>
</organism>
<keyword evidence="2" id="KW-1185">Reference proteome</keyword>
<name>A0ABS4VLJ0_9PSEU</name>
<gene>
    <name evidence="1" type="ORF">JOF36_000487</name>
</gene>
<reference evidence="1 2" key="1">
    <citation type="submission" date="2021-03" db="EMBL/GenBank/DDBJ databases">
        <title>Sequencing the genomes of 1000 actinobacteria strains.</title>
        <authorList>
            <person name="Klenk H.-P."/>
        </authorList>
    </citation>
    <scope>NUCLEOTIDE SEQUENCE [LARGE SCALE GENOMIC DNA]</scope>
    <source>
        <strain evidence="1 2">DSM 45256</strain>
    </source>
</reference>
<evidence type="ECO:0000313" key="2">
    <source>
        <dbReference type="Proteomes" id="UP001519295"/>
    </source>
</evidence>